<dbReference type="PROSITE" id="PS50800">
    <property type="entry name" value="SAP"/>
    <property type="match status" value="1"/>
</dbReference>
<evidence type="ECO:0000256" key="2">
    <source>
        <dbReference type="ARBA" id="ARBA00022481"/>
    </source>
</evidence>
<dbReference type="eggNOG" id="KOG2242">
    <property type="taxonomic scope" value="Eukaryota"/>
</dbReference>
<evidence type="ECO:0000256" key="3">
    <source>
        <dbReference type="ARBA" id="ARBA00022553"/>
    </source>
</evidence>
<protein>
    <submittedName>
        <fullName evidence="8">GL16796</fullName>
    </submittedName>
</protein>
<dbReference type="InterPro" id="IPR043136">
    <property type="entry name" value="B30.2/SPRY_sf"/>
</dbReference>
<dbReference type="PANTHER" id="PTHR12381">
    <property type="entry name" value="HETEROGENEOUS NUCLEAR RIBONUCLEOPROTEIN U FAMILY MEMBER"/>
    <property type="match status" value="1"/>
</dbReference>
<evidence type="ECO:0000313" key="9">
    <source>
        <dbReference type="Proteomes" id="UP000008744"/>
    </source>
</evidence>
<dbReference type="Gene3D" id="1.10.720.30">
    <property type="entry name" value="SAP domain"/>
    <property type="match status" value="1"/>
</dbReference>
<dbReference type="PhylomeDB" id="B4GI97"/>
<evidence type="ECO:0000256" key="4">
    <source>
        <dbReference type="ARBA" id="ARBA00023242"/>
    </source>
</evidence>
<dbReference type="InterPro" id="IPR036361">
    <property type="entry name" value="SAP_dom_sf"/>
</dbReference>
<feature type="domain" description="B30.2/SPRY" evidence="6">
    <location>
        <begin position="263"/>
        <end position="467"/>
    </location>
</feature>
<feature type="compositionally biased region" description="Basic and acidic residues" evidence="5">
    <location>
        <begin position="130"/>
        <end position="139"/>
    </location>
</feature>
<feature type="compositionally biased region" description="Basic and acidic residues" evidence="5">
    <location>
        <begin position="511"/>
        <end position="548"/>
    </location>
</feature>
<dbReference type="AlphaFoldDB" id="B4GI97"/>
<dbReference type="OMA" id="MVTKCAK"/>
<feature type="compositionally biased region" description="Basic residues" evidence="5">
    <location>
        <begin position="234"/>
        <end position="256"/>
    </location>
</feature>
<keyword evidence="9" id="KW-1185">Reference proteome</keyword>
<sequence length="1015" mass="112664">MDVAKLDKMKVVDLRNELQTRGLDTKGVKAVLIERLRAHVEGGGAGDGDGAPVTPSRRQRRTRSMSRSPSPVAAAPVATEPELETLEEEDQAGEPAAAAEKPQSESDVEAEADSAEPEAEDTVESEAANDEEKPQAREPEENDEAETEEADEATTVIGQEADEPMEQAEDNGNDAQQPLQVEQAVSEEAAEVPAEKAEPATNGDSQKMDVDEEETPAAPKAEEEQEKSEDQPHERRKRSHSRSRSRSGSRSPKHRNSGGEKREPKPAAEERTVPEDEPTIEENKVGLSWLDSDLHLRIDPTTFASAKPLTSEIYSLIWSGARANYGVRDGKVCFEVRLAEESQPENSHHFRDEPYVRGFRVGFSKSTTSLLLGEAEHSFGYCETGRKANEGEFVDYGKPYQLDDVIGCYLDLESEPCTIKYTLNGEDLGVAFEFEKGILGEEEALFPHIVTKGYEYTVNFSDGEQLLVNAERPTRKRRKHRKEEDKDDDKDDNDGEKWKVLDEATADDDEVEKKDDDAKTSSEKADEEDSDKREKSEEEQKPAPKVETEAEEEAEAEITTEDVEKKPEATETVETAEPSSTETSGETEAVSNGDANAEKASEEAPSEEQKSSTANDEEDDDGPSPNKRIKTDEDSEKTETAKEKEEDKSQSRDDEYEEVVPEPRDTVALLSDYVLIGLVAVEQLIAGPQRAGSRKECEVILLVGLPGAGKTHWTHKQVADNADKRYEVIGPDSIIAKMTIDGASRKTVHKGRWDKVLEICLNSLGALEDIAMKRRRNFILDQTNAYASAQRRKMKGFNDFKRIAVVCIPGEDELKRRIAEKEEKGNAFTVKESTINNLRANFTLPSLEFGWFDDIIYTELSGDEAKSEVKKYNEKGKKAIDADRSRDKRSRGGRDNYRRDERNRNRYNDDRRREYGGQRHESRWNDSRRGGGGGAGYGNQQQQAWQGADPQQQQQWMSWWQQQAQGSGGAAVGNASGGASGSVGGVAGNNDGGATNHYWSQYSYSTQSNSGADKK</sequence>
<dbReference type="InterPro" id="IPR003034">
    <property type="entry name" value="SAP_dom"/>
</dbReference>
<keyword evidence="2" id="KW-0488">Methylation</keyword>
<dbReference type="GO" id="GO:0005634">
    <property type="term" value="C:nucleus"/>
    <property type="evidence" value="ECO:0007669"/>
    <property type="project" value="UniProtKB-SubCell"/>
</dbReference>
<dbReference type="Gene3D" id="3.40.50.300">
    <property type="entry name" value="P-loop containing nucleotide triphosphate hydrolases"/>
    <property type="match status" value="1"/>
</dbReference>
<dbReference type="SUPFAM" id="SSF68906">
    <property type="entry name" value="SAP domain"/>
    <property type="match status" value="1"/>
</dbReference>
<dbReference type="PANTHER" id="PTHR12381:SF56">
    <property type="entry name" value="B30.2_SPRY DOMAIN-CONTAINING PROTEIN-RELATED"/>
    <property type="match status" value="1"/>
</dbReference>
<comment type="subcellular location">
    <subcellularLocation>
        <location evidence="1">Nucleus</location>
    </subcellularLocation>
</comment>
<name>B4GI97_DROPE</name>
<dbReference type="SMR" id="B4GI97"/>
<dbReference type="Pfam" id="PF00622">
    <property type="entry name" value="SPRY"/>
    <property type="match status" value="1"/>
</dbReference>
<feature type="compositionally biased region" description="Gly residues" evidence="5">
    <location>
        <begin position="966"/>
        <end position="991"/>
    </location>
</feature>
<evidence type="ECO:0000256" key="5">
    <source>
        <dbReference type="SAM" id="MobiDB-lite"/>
    </source>
</evidence>
<feature type="compositionally biased region" description="Acidic residues" evidence="5">
    <location>
        <begin position="140"/>
        <end position="152"/>
    </location>
</feature>
<feature type="compositionally biased region" description="Acidic residues" evidence="5">
    <location>
        <begin position="160"/>
        <end position="172"/>
    </location>
</feature>
<evidence type="ECO:0000259" key="7">
    <source>
        <dbReference type="PROSITE" id="PS50800"/>
    </source>
</evidence>
<dbReference type="PROSITE" id="PS50188">
    <property type="entry name" value="B302_SPRY"/>
    <property type="match status" value="1"/>
</dbReference>
<feature type="compositionally biased region" description="Low complexity" evidence="5">
    <location>
        <begin position="570"/>
        <end position="590"/>
    </location>
</feature>
<dbReference type="GO" id="GO:0003723">
    <property type="term" value="F:RNA binding"/>
    <property type="evidence" value="ECO:0007669"/>
    <property type="project" value="TreeGrafter"/>
</dbReference>
<gene>
    <name evidence="8" type="primary">Dper\GL16796</name>
    <name evidence="8" type="ORF">Dper_GL16796</name>
</gene>
<dbReference type="InterPro" id="IPR003877">
    <property type="entry name" value="SPRY_dom"/>
</dbReference>
<dbReference type="InterPro" id="IPR027417">
    <property type="entry name" value="P-loop_NTPase"/>
</dbReference>
<evidence type="ECO:0000259" key="6">
    <source>
        <dbReference type="PROSITE" id="PS50188"/>
    </source>
</evidence>
<dbReference type="EMBL" id="CH479183">
    <property type="protein sequence ID" value="EDW36217.1"/>
    <property type="molecule type" value="Genomic_DNA"/>
</dbReference>
<dbReference type="CDD" id="cd12884">
    <property type="entry name" value="SPRY_hnRNP"/>
    <property type="match status" value="1"/>
</dbReference>
<dbReference type="GO" id="GO:0000380">
    <property type="term" value="P:alternative mRNA splicing, via spliceosome"/>
    <property type="evidence" value="ECO:0007669"/>
    <property type="project" value="TreeGrafter"/>
</dbReference>
<dbReference type="OrthoDB" id="445357at2759"/>
<feature type="domain" description="SAP" evidence="7">
    <location>
        <begin position="6"/>
        <end position="40"/>
    </location>
</feature>
<dbReference type="HOGENOM" id="CLU_266706_0_0_1"/>
<dbReference type="SMART" id="SM00449">
    <property type="entry name" value="SPRY"/>
    <property type="match status" value="1"/>
</dbReference>
<feature type="compositionally biased region" description="Acidic residues" evidence="5">
    <location>
        <begin position="549"/>
        <end position="561"/>
    </location>
</feature>
<dbReference type="STRING" id="7234.B4GI97"/>
<dbReference type="InterPro" id="IPR001870">
    <property type="entry name" value="B30.2/SPRY"/>
</dbReference>
<accession>B4GI97</accession>
<feature type="compositionally biased region" description="Acidic residues" evidence="5">
    <location>
        <begin position="81"/>
        <end position="92"/>
    </location>
</feature>
<feature type="compositionally biased region" description="Acidic residues" evidence="5">
    <location>
        <begin position="485"/>
        <end position="494"/>
    </location>
</feature>
<evidence type="ECO:0000313" key="8">
    <source>
        <dbReference type="EMBL" id="EDW36217.1"/>
    </source>
</evidence>
<feature type="compositionally biased region" description="Basic and acidic residues" evidence="5">
    <location>
        <begin position="873"/>
        <end position="929"/>
    </location>
</feature>
<dbReference type="Proteomes" id="UP000008744">
    <property type="component" value="Unassembled WGS sequence"/>
</dbReference>
<proteinExistence type="predicted"/>
<dbReference type="SUPFAM" id="SSF49899">
    <property type="entry name" value="Concanavalin A-like lectins/glucanases"/>
    <property type="match status" value="1"/>
</dbReference>
<dbReference type="Pfam" id="PF13671">
    <property type="entry name" value="AAA_33"/>
    <property type="match status" value="1"/>
</dbReference>
<feature type="compositionally biased region" description="Polar residues" evidence="5">
    <location>
        <begin position="997"/>
        <end position="1015"/>
    </location>
</feature>
<feature type="region of interest" description="Disordered" evidence="5">
    <location>
        <begin position="873"/>
        <end position="1015"/>
    </location>
</feature>
<dbReference type="InterPro" id="IPR035778">
    <property type="entry name" value="SPRY_hnRNP_U"/>
</dbReference>
<dbReference type="SMART" id="SM00513">
    <property type="entry name" value="SAP"/>
    <property type="match status" value="1"/>
</dbReference>
<dbReference type="InterPro" id="IPR013320">
    <property type="entry name" value="ConA-like_dom_sf"/>
</dbReference>
<dbReference type="Pfam" id="PF02037">
    <property type="entry name" value="SAP"/>
    <property type="match status" value="1"/>
</dbReference>
<keyword evidence="3" id="KW-0597">Phosphoprotein</keyword>
<feature type="region of interest" description="Disordered" evidence="5">
    <location>
        <begin position="469"/>
        <end position="661"/>
    </location>
</feature>
<reference evidence="8 9" key="1">
    <citation type="journal article" date="2007" name="Nature">
        <title>Evolution of genes and genomes on the Drosophila phylogeny.</title>
        <authorList>
            <consortium name="Drosophila 12 Genomes Consortium"/>
            <person name="Clark A.G."/>
            <person name="Eisen M.B."/>
            <person name="Smith D.R."/>
            <person name="Bergman C.M."/>
            <person name="Oliver B."/>
            <person name="Markow T.A."/>
            <person name="Kaufman T.C."/>
            <person name="Kellis M."/>
            <person name="Gelbart W."/>
            <person name="Iyer V.N."/>
            <person name="Pollard D.A."/>
            <person name="Sackton T.B."/>
            <person name="Larracuente A.M."/>
            <person name="Singh N.D."/>
            <person name="Abad J.P."/>
            <person name="Abt D.N."/>
            <person name="Adryan B."/>
            <person name="Aguade M."/>
            <person name="Akashi H."/>
            <person name="Anderson W.W."/>
            <person name="Aquadro C.F."/>
            <person name="Ardell D.H."/>
            <person name="Arguello R."/>
            <person name="Artieri C.G."/>
            <person name="Barbash D.A."/>
            <person name="Barker D."/>
            <person name="Barsanti P."/>
            <person name="Batterham P."/>
            <person name="Batzoglou S."/>
            <person name="Begun D."/>
            <person name="Bhutkar A."/>
            <person name="Blanco E."/>
            <person name="Bosak S.A."/>
            <person name="Bradley R.K."/>
            <person name="Brand A.D."/>
            <person name="Brent M.R."/>
            <person name="Brooks A.N."/>
            <person name="Brown R.H."/>
            <person name="Butlin R.K."/>
            <person name="Caggese C."/>
            <person name="Calvi B.R."/>
            <person name="Bernardo de Carvalho A."/>
            <person name="Caspi A."/>
            <person name="Castrezana S."/>
            <person name="Celniker S.E."/>
            <person name="Chang J.L."/>
            <person name="Chapple C."/>
            <person name="Chatterji S."/>
            <person name="Chinwalla A."/>
            <person name="Civetta A."/>
            <person name="Clifton S.W."/>
            <person name="Comeron J.M."/>
            <person name="Costello J.C."/>
            <person name="Coyne J.A."/>
            <person name="Daub J."/>
            <person name="David R.G."/>
            <person name="Delcher A.L."/>
            <person name="Delehaunty K."/>
            <person name="Do C.B."/>
            <person name="Ebling H."/>
            <person name="Edwards K."/>
            <person name="Eickbush T."/>
            <person name="Evans J.D."/>
            <person name="Filipski A."/>
            <person name="Findeiss S."/>
            <person name="Freyhult E."/>
            <person name="Fulton L."/>
            <person name="Fulton R."/>
            <person name="Garcia A.C."/>
            <person name="Gardiner A."/>
            <person name="Garfield D.A."/>
            <person name="Garvin B.E."/>
            <person name="Gibson G."/>
            <person name="Gilbert D."/>
            <person name="Gnerre S."/>
            <person name="Godfrey J."/>
            <person name="Good R."/>
            <person name="Gotea V."/>
            <person name="Gravely B."/>
            <person name="Greenberg A.J."/>
            <person name="Griffiths-Jones S."/>
            <person name="Gross S."/>
            <person name="Guigo R."/>
            <person name="Gustafson E.A."/>
            <person name="Haerty W."/>
            <person name="Hahn M.W."/>
            <person name="Halligan D.L."/>
            <person name="Halpern A.L."/>
            <person name="Halter G.M."/>
            <person name="Han M.V."/>
            <person name="Heger A."/>
            <person name="Hillier L."/>
            <person name="Hinrichs A.S."/>
            <person name="Holmes I."/>
            <person name="Hoskins R.A."/>
            <person name="Hubisz M.J."/>
            <person name="Hultmark D."/>
            <person name="Huntley M.A."/>
            <person name="Jaffe D.B."/>
            <person name="Jagadeeshan S."/>
            <person name="Jeck W.R."/>
            <person name="Johnson J."/>
            <person name="Jones C.D."/>
            <person name="Jordan W.C."/>
            <person name="Karpen G.H."/>
            <person name="Kataoka E."/>
            <person name="Keightley P.D."/>
            <person name="Kheradpour P."/>
            <person name="Kirkness E.F."/>
            <person name="Koerich L.B."/>
            <person name="Kristiansen K."/>
            <person name="Kudrna D."/>
            <person name="Kulathinal R.J."/>
            <person name="Kumar S."/>
            <person name="Kwok R."/>
            <person name="Lander E."/>
            <person name="Langley C.H."/>
            <person name="Lapoint R."/>
            <person name="Lazzaro B.P."/>
            <person name="Lee S.J."/>
            <person name="Levesque L."/>
            <person name="Li R."/>
            <person name="Lin C.F."/>
            <person name="Lin M.F."/>
            <person name="Lindblad-Toh K."/>
            <person name="Llopart A."/>
            <person name="Long M."/>
            <person name="Low L."/>
            <person name="Lozovsky E."/>
            <person name="Lu J."/>
            <person name="Luo M."/>
            <person name="Machado C.A."/>
            <person name="Makalowski W."/>
            <person name="Marzo M."/>
            <person name="Matsuda M."/>
            <person name="Matzkin L."/>
            <person name="McAllister B."/>
            <person name="McBride C.S."/>
            <person name="McKernan B."/>
            <person name="McKernan K."/>
            <person name="Mendez-Lago M."/>
            <person name="Minx P."/>
            <person name="Mollenhauer M.U."/>
            <person name="Montooth K."/>
            <person name="Mount S.M."/>
            <person name="Mu X."/>
            <person name="Myers E."/>
            <person name="Negre B."/>
            <person name="Newfeld S."/>
            <person name="Nielsen R."/>
            <person name="Noor M.A."/>
            <person name="O'Grady P."/>
            <person name="Pachter L."/>
            <person name="Papaceit M."/>
            <person name="Parisi M.J."/>
            <person name="Parisi M."/>
            <person name="Parts L."/>
            <person name="Pedersen J.S."/>
            <person name="Pesole G."/>
            <person name="Phillippy A.M."/>
            <person name="Ponting C.P."/>
            <person name="Pop M."/>
            <person name="Porcelli D."/>
            <person name="Powell J.R."/>
            <person name="Prohaska S."/>
            <person name="Pruitt K."/>
            <person name="Puig M."/>
            <person name="Quesneville H."/>
            <person name="Ram K.R."/>
            <person name="Rand D."/>
            <person name="Rasmussen M.D."/>
            <person name="Reed L.K."/>
            <person name="Reenan R."/>
            <person name="Reily A."/>
            <person name="Remington K.A."/>
            <person name="Rieger T.T."/>
            <person name="Ritchie M.G."/>
            <person name="Robin C."/>
            <person name="Rogers Y.H."/>
            <person name="Rohde C."/>
            <person name="Rozas J."/>
            <person name="Rubenfield M.J."/>
            <person name="Ruiz A."/>
            <person name="Russo S."/>
            <person name="Salzberg S.L."/>
            <person name="Sanchez-Gracia A."/>
            <person name="Saranga D.J."/>
            <person name="Sato H."/>
            <person name="Schaeffer S.W."/>
            <person name="Schatz M.C."/>
            <person name="Schlenke T."/>
            <person name="Schwartz R."/>
            <person name="Segarra C."/>
            <person name="Singh R.S."/>
            <person name="Sirot L."/>
            <person name="Sirota M."/>
            <person name="Sisneros N.B."/>
            <person name="Smith C.D."/>
            <person name="Smith T.F."/>
            <person name="Spieth J."/>
            <person name="Stage D.E."/>
            <person name="Stark A."/>
            <person name="Stephan W."/>
            <person name="Strausberg R.L."/>
            <person name="Strempel S."/>
            <person name="Sturgill D."/>
            <person name="Sutton G."/>
            <person name="Sutton G.G."/>
            <person name="Tao W."/>
            <person name="Teichmann S."/>
            <person name="Tobari Y.N."/>
            <person name="Tomimura Y."/>
            <person name="Tsolas J.M."/>
            <person name="Valente V.L."/>
            <person name="Venter E."/>
            <person name="Venter J.C."/>
            <person name="Vicario S."/>
            <person name="Vieira F.G."/>
            <person name="Vilella A.J."/>
            <person name="Villasante A."/>
            <person name="Walenz B."/>
            <person name="Wang J."/>
            <person name="Wasserman M."/>
            <person name="Watts T."/>
            <person name="Wilson D."/>
            <person name="Wilson R.K."/>
            <person name="Wing R.A."/>
            <person name="Wolfner M.F."/>
            <person name="Wong A."/>
            <person name="Wong G.K."/>
            <person name="Wu C.I."/>
            <person name="Wu G."/>
            <person name="Yamamoto D."/>
            <person name="Yang H.P."/>
            <person name="Yang S.P."/>
            <person name="Yorke J.A."/>
            <person name="Yoshida K."/>
            <person name="Zdobnov E."/>
            <person name="Zhang P."/>
            <person name="Zhang Y."/>
            <person name="Zimin A.V."/>
            <person name="Baldwin J."/>
            <person name="Abdouelleil A."/>
            <person name="Abdulkadir J."/>
            <person name="Abebe A."/>
            <person name="Abera B."/>
            <person name="Abreu J."/>
            <person name="Acer S.C."/>
            <person name="Aftuck L."/>
            <person name="Alexander A."/>
            <person name="An P."/>
            <person name="Anderson E."/>
            <person name="Anderson S."/>
            <person name="Arachi H."/>
            <person name="Azer M."/>
            <person name="Bachantsang P."/>
            <person name="Barry A."/>
            <person name="Bayul T."/>
            <person name="Berlin A."/>
            <person name="Bessette D."/>
            <person name="Bloom T."/>
            <person name="Blye J."/>
            <person name="Boguslavskiy L."/>
            <person name="Bonnet C."/>
            <person name="Boukhgalter B."/>
            <person name="Bourzgui I."/>
            <person name="Brown A."/>
            <person name="Cahill P."/>
            <person name="Channer S."/>
            <person name="Cheshatsang Y."/>
            <person name="Chuda L."/>
            <person name="Citroen M."/>
            <person name="Collymore A."/>
            <person name="Cooke P."/>
            <person name="Costello M."/>
            <person name="D'Aco K."/>
            <person name="Daza R."/>
            <person name="De Haan G."/>
            <person name="DeGray S."/>
            <person name="DeMaso C."/>
            <person name="Dhargay N."/>
            <person name="Dooley K."/>
            <person name="Dooley E."/>
            <person name="Doricent M."/>
            <person name="Dorje P."/>
            <person name="Dorjee K."/>
            <person name="Dupes A."/>
            <person name="Elong R."/>
            <person name="Falk J."/>
            <person name="Farina A."/>
            <person name="Faro S."/>
            <person name="Ferguson D."/>
            <person name="Fisher S."/>
            <person name="Foley C.D."/>
            <person name="Franke A."/>
            <person name="Friedrich D."/>
            <person name="Gadbois L."/>
            <person name="Gearin G."/>
            <person name="Gearin C.R."/>
            <person name="Giannoukos G."/>
            <person name="Goode T."/>
            <person name="Graham J."/>
            <person name="Grandbois E."/>
            <person name="Grewal S."/>
            <person name="Gyaltsen K."/>
            <person name="Hafez N."/>
            <person name="Hagos B."/>
            <person name="Hall J."/>
            <person name="Henson C."/>
            <person name="Hollinger A."/>
            <person name="Honan T."/>
            <person name="Huard M.D."/>
            <person name="Hughes L."/>
            <person name="Hurhula B."/>
            <person name="Husby M.E."/>
            <person name="Kamat A."/>
            <person name="Kanga B."/>
            <person name="Kashin S."/>
            <person name="Khazanovich D."/>
            <person name="Kisner P."/>
            <person name="Lance K."/>
            <person name="Lara M."/>
            <person name="Lee W."/>
            <person name="Lennon N."/>
            <person name="Letendre F."/>
            <person name="LeVine R."/>
            <person name="Lipovsky A."/>
            <person name="Liu X."/>
            <person name="Liu J."/>
            <person name="Liu S."/>
            <person name="Lokyitsang T."/>
            <person name="Lokyitsang Y."/>
            <person name="Lubonja R."/>
            <person name="Lui A."/>
            <person name="MacDonald P."/>
            <person name="Magnisalis V."/>
            <person name="Maru K."/>
            <person name="Matthews C."/>
            <person name="McCusker W."/>
            <person name="McDonough S."/>
            <person name="Mehta T."/>
            <person name="Meldrim J."/>
            <person name="Meneus L."/>
            <person name="Mihai O."/>
            <person name="Mihalev A."/>
            <person name="Mihova T."/>
            <person name="Mittelman R."/>
            <person name="Mlenga V."/>
            <person name="Montmayeur A."/>
            <person name="Mulrain L."/>
            <person name="Navidi A."/>
            <person name="Naylor J."/>
            <person name="Negash T."/>
            <person name="Nguyen T."/>
            <person name="Nguyen N."/>
            <person name="Nicol R."/>
            <person name="Norbu C."/>
            <person name="Norbu N."/>
            <person name="Novod N."/>
            <person name="O'Neill B."/>
            <person name="Osman S."/>
            <person name="Markiewicz E."/>
            <person name="Oyono O.L."/>
            <person name="Patti C."/>
            <person name="Phunkhang P."/>
            <person name="Pierre F."/>
            <person name="Priest M."/>
            <person name="Raghuraman S."/>
            <person name="Rege F."/>
            <person name="Reyes R."/>
            <person name="Rise C."/>
            <person name="Rogov P."/>
            <person name="Ross K."/>
            <person name="Ryan E."/>
            <person name="Settipalli S."/>
            <person name="Shea T."/>
            <person name="Sherpa N."/>
            <person name="Shi L."/>
            <person name="Shih D."/>
            <person name="Sparrow T."/>
            <person name="Spaulding J."/>
            <person name="Stalker J."/>
            <person name="Stange-Thomann N."/>
            <person name="Stavropoulos S."/>
            <person name="Stone C."/>
            <person name="Strader C."/>
            <person name="Tesfaye S."/>
            <person name="Thomson T."/>
            <person name="Thoulutsang Y."/>
            <person name="Thoulutsang D."/>
            <person name="Topham K."/>
            <person name="Topping I."/>
            <person name="Tsamla T."/>
            <person name="Vassiliev H."/>
            <person name="Vo A."/>
            <person name="Wangchuk T."/>
            <person name="Wangdi T."/>
            <person name="Weiand M."/>
            <person name="Wilkinson J."/>
            <person name="Wilson A."/>
            <person name="Yadav S."/>
            <person name="Young G."/>
            <person name="Yu Q."/>
            <person name="Zembek L."/>
            <person name="Zhong D."/>
            <person name="Zimmer A."/>
            <person name="Zwirko Z."/>
            <person name="Jaffe D.B."/>
            <person name="Alvarez P."/>
            <person name="Brockman W."/>
            <person name="Butler J."/>
            <person name="Chin C."/>
            <person name="Gnerre S."/>
            <person name="Grabherr M."/>
            <person name="Kleber M."/>
            <person name="Mauceli E."/>
            <person name="MacCallum I."/>
        </authorList>
    </citation>
    <scope>NUCLEOTIDE SEQUENCE [LARGE SCALE GENOMIC DNA]</scope>
    <source>
        <strain evidence="9">MSH-3 / Tucson 14011-0111.49</strain>
    </source>
</reference>
<feature type="compositionally biased region" description="Low complexity" evidence="5">
    <location>
        <begin position="65"/>
        <end position="80"/>
    </location>
</feature>
<feature type="compositionally biased region" description="Basic and acidic residues" evidence="5">
    <location>
        <begin position="629"/>
        <end position="653"/>
    </location>
</feature>
<feature type="compositionally biased region" description="Basic and acidic residues" evidence="5">
    <location>
        <begin position="596"/>
        <end position="610"/>
    </location>
</feature>
<feature type="compositionally biased region" description="Low complexity" evidence="5">
    <location>
        <begin position="938"/>
        <end position="965"/>
    </location>
</feature>
<feature type="compositionally biased region" description="Acidic residues" evidence="5">
    <location>
        <begin position="106"/>
        <end position="129"/>
    </location>
</feature>
<keyword evidence="4" id="KW-0539">Nucleus</keyword>
<evidence type="ECO:0000256" key="1">
    <source>
        <dbReference type="ARBA" id="ARBA00004123"/>
    </source>
</evidence>
<organism evidence="9">
    <name type="scientific">Drosophila persimilis</name>
    <name type="common">Fruit fly</name>
    <dbReference type="NCBI Taxonomy" id="7234"/>
    <lineage>
        <taxon>Eukaryota</taxon>
        <taxon>Metazoa</taxon>
        <taxon>Ecdysozoa</taxon>
        <taxon>Arthropoda</taxon>
        <taxon>Hexapoda</taxon>
        <taxon>Insecta</taxon>
        <taxon>Pterygota</taxon>
        <taxon>Neoptera</taxon>
        <taxon>Endopterygota</taxon>
        <taxon>Diptera</taxon>
        <taxon>Brachycera</taxon>
        <taxon>Muscomorpha</taxon>
        <taxon>Ephydroidea</taxon>
        <taxon>Drosophilidae</taxon>
        <taxon>Drosophila</taxon>
        <taxon>Sophophora</taxon>
    </lineage>
</organism>
<feature type="region of interest" description="Disordered" evidence="5">
    <location>
        <begin position="41"/>
        <end position="282"/>
    </location>
</feature>
<feature type="compositionally biased region" description="Basic and acidic residues" evidence="5">
    <location>
        <begin position="257"/>
        <end position="274"/>
    </location>
</feature>
<dbReference type="Gene3D" id="2.60.120.920">
    <property type="match status" value="1"/>
</dbReference>
<dbReference type="SUPFAM" id="SSF52540">
    <property type="entry name" value="P-loop containing nucleoside triphosphate hydrolases"/>
    <property type="match status" value="1"/>
</dbReference>